<sequence>MKPLNIYGAFVSLGGPAIKEEIIIQVAEQQNIRFNELAQLQKEVERGLEASVRLGFVDRQGQIYKLKMKMPAASCNQGKALHSKAVSDPLKDGKSQGRTTSNSSCSGSSDLGKICDQERQLLD</sequence>
<dbReference type="AlphaFoldDB" id="B4J550"/>
<feature type="compositionally biased region" description="Basic and acidic residues" evidence="1">
    <location>
        <begin position="113"/>
        <end position="123"/>
    </location>
</feature>
<gene>
    <name evidence="2" type="primary">Dgri\GH20880</name>
    <name evidence="2" type="ORF">Dgri_GH20880</name>
</gene>
<dbReference type="eggNOG" id="ENOG502T9B8">
    <property type="taxonomic scope" value="Eukaryota"/>
</dbReference>
<reference evidence="2 3" key="1">
    <citation type="journal article" date="2007" name="Nature">
        <title>Evolution of genes and genomes on the Drosophila phylogeny.</title>
        <authorList>
            <consortium name="Drosophila 12 Genomes Consortium"/>
            <person name="Clark A.G."/>
            <person name="Eisen M.B."/>
            <person name="Smith D.R."/>
            <person name="Bergman C.M."/>
            <person name="Oliver B."/>
            <person name="Markow T.A."/>
            <person name="Kaufman T.C."/>
            <person name="Kellis M."/>
            <person name="Gelbart W."/>
            <person name="Iyer V.N."/>
            <person name="Pollard D.A."/>
            <person name="Sackton T.B."/>
            <person name="Larracuente A.M."/>
            <person name="Singh N.D."/>
            <person name="Abad J.P."/>
            <person name="Abt D.N."/>
            <person name="Adryan B."/>
            <person name="Aguade M."/>
            <person name="Akashi H."/>
            <person name="Anderson W.W."/>
            <person name="Aquadro C.F."/>
            <person name="Ardell D.H."/>
            <person name="Arguello R."/>
            <person name="Artieri C.G."/>
            <person name="Barbash D.A."/>
            <person name="Barker D."/>
            <person name="Barsanti P."/>
            <person name="Batterham P."/>
            <person name="Batzoglou S."/>
            <person name="Begun D."/>
            <person name="Bhutkar A."/>
            <person name="Blanco E."/>
            <person name="Bosak S.A."/>
            <person name="Bradley R.K."/>
            <person name="Brand A.D."/>
            <person name="Brent M.R."/>
            <person name="Brooks A.N."/>
            <person name="Brown R.H."/>
            <person name="Butlin R.K."/>
            <person name="Caggese C."/>
            <person name="Calvi B.R."/>
            <person name="Bernardo de Carvalho A."/>
            <person name="Caspi A."/>
            <person name="Castrezana S."/>
            <person name="Celniker S.E."/>
            <person name="Chang J.L."/>
            <person name="Chapple C."/>
            <person name="Chatterji S."/>
            <person name="Chinwalla A."/>
            <person name="Civetta A."/>
            <person name="Clifton S.W."/>
            <person name="Comeron J.M."/>
            <person name="Costello J.C."/>
            <person name="Coyne J.A."/>
            <person name="Daub J."/>
            <person name="David R.G."/>
            <person name="Delcher A.L."/>
            <person name="Delehaunty K."/>
            <person name="Do C.B."/>
            <person name="Ebling H."/>
            <person name="Edwards K."/>
            <person name="Eickbush T."/>
            <person name="Evans J.D."/>
            <person name="Filipski A."/>
            <person name="Findeiss S."/>
            <person name="Freyhult E."/>
            <person name="Fulton L."/>
            <person name="Fulton R."/>
            <person name="Garcia A.C."/>
            <person name="Gardiner A."/>
            <person name="Garfield D.A."/>
            <person name="Garvin B.E."/>
            <person name="Gibson G."/>
            <person name="Gilbert D."/>
            <person name="Gnerre S."/>
            <person name="Godfrey J."/>
            <person name="Good R."/>
            <person name="Gotea V."/>
            <person name="Gravely B."/>
            <person name="Greenberg A.J."/>
            <person name="Griffiths-Jones S."/>
            <person name="Gross S."/>
            <person name="Guigo R."/>
            <person name="Gustafson E.A."/>
            <person name="Haerty W."/>
            <person name="Hahn M.W."/>
            <person name="Halligan D.L."/>
            <person name="Halpern A.L."/>
            <person name="Halter G.M."/>
            <person name="Han M.V."/>
            <person name="Heger A."/>
            <person name="Hillier L."/>
            <person name="Hinrichs A.S."/>
            <person name="Holmes I."/>
            <person name="Hoskins R.A."/>
            <person name="Hubisz M.J."/>
            <person name="Hultmark D."/>
            <person name="Huntley M.A."/>
            <person name="Jaffe D.B."/>
            <person name="Jagadeeshan S."/>
            <person name="Jeck W.R."/>
            <person name="Johnson J."/>
            <person name="Jones C.D."/>
            <person name="Jordan W.C."/>
            <person name="Karpen G.H."/>
            <person name="Kataoka E."/>
            <person name="Keightley P.D."/>
            <person name="Kheradpour P."/>
            <person name="Kirkness E.F."/>
            <person name="Koerich L.B."/>
            <person name="Kristiansen K."/>
            <person name="Kudrna D."/>
            <person name="Kulathinal R.J."/>
            <person name="Kumar S."/>
            <person name="Kwok R."/>
            <person name="Lander E."/>
            <person name="Langley C.H."/>
            <person name="Lapoint R."/>
            <person name="Lazzaro B.P."/>
            <person name="Lee S.J."/>
            <person name="Levesque L."/>
            <person name="Li R."/>
            <person name="Lin C.F."/>
            <person name="Lin M.F."/>
            <person name="Lindblad-Toh K."/>
            <person name="Llopart A."/>
            <person name="Long M."/>
            <person name="Low L."/>
            <person name="Lozovsky E."/>
            <person name="Lu J."/>
            <person name="Luo M."/>
            <person name="Machado C.A."/>
            <person name="Makalowski W."/>
            <person name="Marzo M."/>
            <person name="Matsuda M."/>
            <person name="Matzkin L."/>
            <person name="McAllister B."/>
            <person name="McBride C.S."/>
            <person name="McKernan B."/>
            <person name="McKernan K."/>
            <person name="Mendez-Lago M."/>
            <person name="Minx P."/>
            <person name="Mollenhauer M.U."/>
            <person name="Montooth K."/>
            <person name="Mount S.M."/>
            <person name="Mu X."/>
            <person name="Myers E."/>
            <person name="Negre B."/>
            <person name="Newfeld S."/>
            <person name="Nielsen R."/>
            <person name="Noor M.A."/>
            <person name="O'Grady P."/>
            <person name="Pachter L."/>
            <person name="Papaceit M."/>
            <person name="Parisi M.J."/>
            <person name="Parisi M."/>
            <person name="Parts L."/>
            <person name="Pedersen J.S."/>
            <person name="Pesole G."/>
            <person name="Phillippy A.M."/>
            <person name="Ponting C.P."/>
            <person name="Pop M."/>
            <person name="Porcelli D."/>
            <person name="Powell J.R."/>
            <person name="Prohaska S."/>
            <person name="Pruitt K."/>
            <person name="Puig M."/>
            <person name="Quesneville H."/>
            <person name="Ram K.R."/>
            <person name="Rand D."/>
            <person name="Rasmussen M.D."/>
            <person name="Reed L.K."/>
            <person name="Reenan R."/>
            <person name="Reily A."/>
            <person name="Remington K.A."/>
            <person name="Rieger T.T."/>
            <person name="Ritchie M.G."/>
            <person name="Robin C."/>
            <person name="Rogers Y.H."/>
            <person name="Rohde C."/>
            <person name="Rozas J."/>
            <person name="Rubenfield M.J."/>
            <person name="Ruiz A."/>
            <person name="Russo S."/>
            <person name="Salzberg S.L."/>
            <person name="Sanchez-Gracia A."/>
            <person name="Saranga D.J."/>
            <person name="Sato H."/>
            <person name="Schaeffer S.W."/>
            <person name="Schatz M.C."/>
            <person name="Schlenke T."/>
            <person name="Schwartz R."/>
            <person name="Segarra C."/>
            <person name="Singh R.S."/>
            <person name="Sirot L."/>
            <person name="Sirota M."/>
            <person name="Sisneros N.B."/>
            <person name="Smith C.D."/>
            <person name="Smith T.F."/>
            <person name="Spieth J."/>
            <person name="Stage D.E."/>
            <person name="Stark A."/>
            <person name="Stephan W."/>
            <person name="Strausberg R.L."/>
            <person name="Strempel S."/>
            <person name="Sturgill D."/>
            <person name="Sutton G."/>
            <person name="Sutton G.G."/>
            <person name="Tao W."/>
            <person name="Teichmann S."/>
            <person name="Tobari Y.N."/>
            <person name="Tomimura Y."/>
            <person name="Tsolas J.M."/>
            <person name="Valente V.L."/>
            <person name="Venter E."/>
            <person name="Venter J.C."/>
            <person name="Vicario S."/>
            <person name="Vieira F.G."/>
            <person name="Vilella A.J."/>
            <person name="Villasante A."/>
            <person name="Walenz B."/>
            <person name="Wang J."/>
            <person name="Wasserman M."/>
            <person name="Watts T."/>
            <person name="Wilson D."/>
            <person name="Wilson R.K."/>
            <person name="Wing R.A."/>
            <person name="Wolfner M.F."/>
            <person name="Wong A."/>
            <person name="Wong G.K."/>
            <person name="Wu C.I."/>
            <person name="Wu G."/>
            <person name="Yamamoto D."/>
            <person name="Yang H.P."/>
            <person name="Yang S.P."/>
            <person name="Yorke J.A."/>
            <person name="Yoshida K."/>
            <person name="Zdobnov E."/>
            <person name="Zhang P."/>
            <person name="Zhang Y."/>
            <person name="Zimin A.V."/>
            <person name="Baldwin J."/>
            <person name="Abdouelleil A."/>
            <person name="Abdulkadir J."/>
            <person name="Abebe A."/>
            <person name="Abera B."/>
            <person name="Abreu J."/>
            <person name="Acer S.C."/>
            <person name="Aftuck L."/>
            <person name="Alexander A."/>
            <person name="An P."/>
            <person name="Anderson E."/>
            <person name="Anderson S."/>
            <person name="Arachi H."/>
            <person name="Azer M."/>
            <person name="Bachantsang P."/>
            <person name="Barry A."/>
            <person name="Bayul T."/>
            <person name="Berlin A."/>
            <person name="Bessette D."/>
            <person name="Bloom T."/>
            <person name="Blye J."/>
            <person name="Boguslavskiy L."/>
            <person name="Bonnet C."/>
            <person name="Boukhgalter B."/>
            <person name="Bourzgui I."/>
            <person name="Brown A."/>
            <person name="Cahill P."/>
            <person name="Channer S."/>
            <person name="Cheshatsang Y."/>
            <person name="Chuda L."/>
            <person name="Citroen M."/>
            <person name="Collymore A."/>
            <person name="Cooke P."/>
            <person name="Costello M."/>
            <person name="D'Aco K."/>
            <person name="Daza R."/>
            <person name="De Haan G."/>
            <person name="DeGray S."/>
            <person name="DeMaso C."/>
            <person name="Dhargay N."/>
            <person name="Dooley K."/>
            <person name="Dooley E."/>
            <person name="Doricent M."/>
            <person name="Dorje P."/>
            <person name="Dorjee K."/>
            <person name="Dupes A."/>
            <person name="Elong R."/>
            <person name="Falk J."/>
            <person name="Farina A."/>
            <person name="Faro S."/>
            <person name="Ferguson D."/>
            <person name="Fisher S."/>
            <person name="Foley C.D."/>
            <person name="Franke A."/>
            <person name="Friedrich D."/>
            <person name="Gadbois L."/>
            <person name="Gearin G."/>
            <person name="Gearin C.R."/>
            <person name="Giannoukos G."/>
            <person name="Goode T."/>
            <person name="Graham J."/>
            <person name="Grandbois E."/>
            <person name="Grewal S."/>
            <person name="Gyaltsen K."/>
            <person name="Hafez N."/>
            <person name="Hagos B."/>
            <person name="Hall J."/>
            <person name="Henson C."/>
            <person name="Hollinger A."/>
            <person name="Honan T."/>
            <person name="Huard M.D."/>
            <person name="Hughes L."/>
            <person name="Hurhula B."/>
            <person name="Husby M.E."/>
            <person name="Kamat A."/>
            <person name="Kanga B."/>
            <person name="Kashin S."/>
            <person name="Khazanovich D."/>
            <person name="Kisner P."/>
            <person name="Lance K."/>
            <person name="Lara M."/>
            <person name="Lee W."/>
            <person name="Lennon N."/>
            <person name="Letendre F."/>
            <person name="LeVine R."/>
            <person name="Lipovsky A."/>
            <person name="Liu X."/>
            <person name="Liu J."/>
            <person name="Liu S."/>
            <person name="Lokyitsang T."/>
            <person name="Lokyitsang Y."/>
            <person name="Lubonja R."/>
            <person name="Lui A."/>
            <person name="MacDonald P."/>
            <person name="Magnisalis V."/>
            <person name="Maru K."/>
            <person name="Matthews C."/>
            <person name="McCusker W."/>
            <person name="McDonough S."/>
            <person name="Mehta T."/>
            <person name="Meldrim J."/>
            <person name="Meneus L."/>
            <person name="Mihai O."/>
            <person name="Mihalev A."/>
            <person name="Mihova T."/>
            <person name="Mittelman R."/>
            <person name="Mlenga V."/>
            <person name="Montmayeur A."/>
            <person name="Mulrain L."/>
            <person name="Navidi A."/>
            <person name="Naylor J."/>
            <person name="Negash T."/>
            <person name="Nguyen T."/>
            <person name="Nguyen N."/>
            <person name="Nicol R."/>
            <person name="Norbu C."/>
            <person name="Norbu N."/>
            <person name="Novod N."/>
            <person name="O'Neill B."/>
            <person name="Osman S."/>
            <person name="Markiewicz E."/>
            <person name="Oyono O.L."/>
            <person name="Patti C."/>
            <person name="Phunkhang P."/>
            <person name="Pierre F."/>
            <person name="Priest M."/>
            <person name="Raghuraman S."/>
            <person name="Rege F."/>
            <person name="Reyes R."/>
            <person name="Rise C."/>
            <person name="Rogov P."/>
            <person name="Ross K."/>
            <person name="Ryan E."/>
            <person name="Settipalli S."/>
            <person name="Shea T."/>
            <person name="Sherpa N."/>
            <person name="Shi L."/>
            <person name="Shih D."/>
            <person name="Sparrow T."/>
            <person name="Spaulding J."/>
            <person name="Stalker J."/>
            <person name="Stange-Thomann N."/>
            <person name="Stavropoulos S."/>
            <person name="Stone C."/>
            <person name="Strader C."/>
            <person name="Tesfaye S."/>
            <person name="Thomson T."/>
            <person name="Thoulutsang Y."/>
            <person name="Thoulutsang D."/>
            <person name="Topham K."/>
            <person name="Topping I."/>
            <person name="Tsamla T."/>
            <person name="Vassiliev H."/>
            <person name="Vo A."/>
            <person name="Wangchuk T."/>
            <person name="Wangdi T."/>
            <person name="Weiand M."/>
            <person name="Wilkinson J."/>
            <person name="Wilson A."/>
            <person name="Yadav S."/>
            <person name="Young G."/>
            <person name="Yu Q."/>
            <person name="Zembek L."/>
            <person name="Zhong D."/>
            <person name="Zimmer A."/>
            <person name="Zwirko Z."/>
            <person name="Jaffe D.B."/>
            <person name="Alvarez P."/>
            <person name="Brockman W."/>
            <person name="Butler J."/>
            <person name="Chin C."/>
            <person name="Gnerre S."/>
            <person name="Grabherr M."/>
            <person name="Kleber M."/>
            <person name="Mauceli E."/>
            <person name="MacCallum I."/>
        </authorList>
    </citation>
    <scope>NUCLEOTIDE SEQUENCE [LARGE SCALE GENOMIC DNA]</scope>
    <source>
        <strain evidence="3">Tucson 15287-2541.00</strain>
    </source>
</reference>
<protein>
    <submittedName>
        <fullName evidence="2">GH20880</fullName>
    </submittedName>
</protein>
<dbReference type="HOGENOM" id="CLU_2017571_0_0_1"/>
<dbReference type="EMBL" id="CH916367">
    <property type="protein sequence ID" value="EDW00676.1"/>
    <property type="molecule type" value="Genomic_DNA"/>
</dbReference>
<feature type="region of interest" description="Disordered" evidence="1">
    <location>
        <begin position="78"/>
        <end position="123"/>
    </location>
</feature>
<proteinExistence type="predicted"/>
<evidence type="ECO:0000256" key="1">
    <source>
        <dbReference type="SAM" id="MobiDB-lite"/>
    </source>
</evidence>
<dbReference type="Proteomes" id="UP000001070">
    <property type="component" value="Unassembled WGS sequence"/>
</dbReference>
<evidence type="ECO:0000313" key="2">
    <source>
        <dbReference type="EMBL" id="EDW00676.1"/>
    </source>
</evidence>
<organism evidence="3">
    <name type="scientific">Drosophila grimshawi</name>
    <name type="common">Hawaiian fruit fly</name>
    <name type="synonym">Idiomyia grimshawi</name>
    <dbReference type="NCBI Taxonomy" id="7222"/>
    <lineage>
        <taxon>Eukaryota</taxon>
        <taxon>Metazoa</taxon>
        <taxon>Ecdysozoa</taxon>
        <taxon>Arthropoda</taxon>
        <taxon>Hexapoda</taxon>
        <taxon>Insecta</taxon>
        <taxon>Pterygota</taxon>
        <taxon>Neoptera</taxon>
        <taxon>Endopterygota</taxon>
        <taxon>Diptera</taxon>
        <taxon>Brachycera</taxon>
        <taxon>Muscomorpha</taxon>
        <taxon>Ephydroidea</taxon>
        <taxon>Drosophilidae</taxon>
        <taxon>Drosophila</taxon>
        <taxon>Hawaiian Drosophila</taxon>
    </lineage>
</organism>
<dbReference type="InParanoid" id="B4J550"/>
<evidence type="ECO:0000313" key="3">
    <source>
        <dbReference type="Proteomes" id="UP000001070"/>
    </source>
</evidence>
<dbReference type="PhylomeDB" id="B4J550"/>
<name>B4J550_DROGR</name>
<keyword evidence="3" id="KW-1185">Reference proteome</keyword>
<accession>B4J550</accession>